<feature type="domain" description="RRM" evidence="3">
    <location>
        <begin position="9"/>
        <end position="87"/>
    </location>
</feature>
<dbReference type="InterPro" id="IPR035979">
    <property type="entry name" value="RBD_domain_sf"/>
</dbReference>
<dbReference type="Gene3D" id="3.30.70.330">
    <property type="match status" value="1"/>
</dbReference>
<organism evidence="4 5">
    <name type="scientific">Trypanosoma theileri</name>
    <dbReference type="NCBI Taxonomy" id="67003"/>
    <lineage>
        <taxon>Eukaryota</taxon>
        <taxon>Discoba</taxon>
        <taxon>Euglenozoa</taxon>
        <taxon>Kinetoplastea</taxon>
        <taxon>Metakinetoplastina</taxon>
        <taxon>Trypanosomatida</taxon>
        <taxon>Trypanosomatidae</taxon>
        <taxon>Trypanosoma</taxon>
    </lineage>
</organism>
<dbReference type="Pfam" id="PF00076">
    <property type="entry name" value="RRM_1"/>
    <property type="match status" value="1"/>
</dbReference>
<dbReference type="GeneID" id="39988495"/>
<keyword evidence="1 2" id="KW-0694">RNA-binding</keyword>
<dbReference type="PANTHER" id="PTHR48025:SF1">
    <property type="entry name" value="RRM DOMAIN-CONTAINING PROTEIN"/>
    <property type="match status" value="1"/>
</dbReference>
<dbReference type="PROSITE" id="PS50102">
    <property type="entry name" value="RRM"/>
    <property type="match status" value="1"/>
</dbReference>
<evidence type="ECO:0000313" key="4">
    <source>
        <dbReference type="EMBL" id="ORC86048.1"/>
    </source>
</evidence>
<dbReference type="VEuPathDB" id="TriTrypDB:TM35_000312340"/>
<proteinExistence type="predicted"/>
<sequence>MSFESPYNRNVYIASLPANYTDEELRALFSPYGKILSTALVKDKNTGLCKGYAFVLMERYQDAYNAVIALQGHSIANVRVQVRLARAEASAKKVYPLLCQQTMLYDLAPQPTLVFVYPQPYVMTQ</sequence>
<dbReference type="OrthoDB" id="439808at2759"/>
<dbReference type="STRING" id="67003.A0A1X0NNG9"/>
<dbReference type="InterPro" id="IPR050502">
    <property type="entry name" value="Euk_RNA-bind_prot"/>
</dbReference>
<dbReference type="SMART" id="SM00360">
    <property type="entry name" value="RRM"/>
    <property type="match status" value="1"/>
</dbReference>
<evidence type="ECO:0000313" key="5">
    <source>
        <dbReference type="Proteomes" id="UP000192257"/>
    </source>
</evidence>
<dbReference type="Proteomes" id="UP000192257">
    <property type="component" value="Unassembled WGS sequence"/>
</dbReference>
<comment type="caution">
    <text evidence="4">The sequence shown here is derived from an EMBL/GenBank/DDBJ whole genome shotgun (WGS) entry which is preliminary data.</text>
</comment>
<dbReference type="RefSeq" id="XP_028880114.1">
    <property type="nucleotide sequence ID" value="XM_029028715.1"/>
</dbReference>
<evidence type="ECO:0000256" key="1">
    <source>
        <dbReference type="ARBA" id="ARBA00022884"/>
    </source>
</evidence>
<evidence type="ECO:0000256" key="2">
    <source>
        <dbReference type="PROSITE-ProRule" id="PRU00176"/>
    </source>
</evidence>
<dbReference type="GO" id="GO:0005634">
    <property type="term" value="C:nucleus"/>
    <property type="evidence" value="ECO:0007669"/>
    <property type="project" value="TreeGrafter"/>
</dbReference>
<evidence type="ECO:0000259" key="3">
    <source>
        <dbReference type="PROSITE" id="PS50102"/>
    </source>
</evidence>
<name>A0A1X0NNG9_9TRYP</name>
<dbReference type="InterPro" id="IPR012677">
    <property type="entry name" value="Nucleotide-bd_a/b_plait_sf"/>
</dbReference>
<dbReference type="GO" id="GO:0003729">
    <property type="term" value="F:mRNA binding"/>
    <property type="evidence" value="ECO:0007669"/>
    <property type="project" value="TreeGrafter"/>
</dbReference>
<reference evidence="4 5" key="1">
    <citation type="submission" date="2017-03" db="EMBL/GenBank/DDBJ databases">
        <title>An alternative strategy for trypanosome survival in the mammalian bloodstream revealed through genome and transcriptome analysis of the ubiquitous bovine parasite Trypanosoma (Megatrypanum) theileri.</title>
        <authorList>
            <person name="Kelly S."/>
            <person name="Ivens A."/>
            <person name="Mott A."/>
            <person name="O'Neill E."/>
            <person name="Emms D."/>
            <person name="Macleod O."/>
            <person name="Voorheis P."/>
            <person name="Matthews J."/>
            <person name="Matthews K."/>
            <person name="Carrington M."/>
        </authorList>
    </citation>
    <scope>NUCLEOTIDE SEQUENCE [LARGE SCALE GENOMIC DNA]</scope>
    <source>
        <strain evidence="4">Edinburgh</strain>
    </source>
</reference>
<protein>
    <submittedName>
        <fullName evidence="4">RNA-binding protein</fullName>
    </submittedName>
</protein>
<dbReference type="SUPFAM" id="SSF54928">
    <property type="entry name" value="RNA-binding domain, RBD"/>
    <property type="match status" value="1"/>
</dbReference>
<dbReference type="EMBL" id="NBCO01000031">
    <property type="protein sequence ID" value="ORC86048.1"/>
    <property type="molecule type" value="Genomic_DNA"/>
</dbReference>
<dbReference type="AlphaFoldDB" id="A0A1X0NNG9"/>
<dbReference type="InterPro" id="IPR000504">
    <property type="entry name" value="RRM_dom"/>
</dbReference>
<accession>A0A1X0NNG9</accession>
<keyword evidence="5" id="KW-1185">Reference proteome</keyword>
<gene>
    <name evidence="4" type="ORF">TM35_000312340</name>
</gene>
<dbReference type="PANTHER" id="PTHR48025">
    <property type="entry name" value="OS02G0815200 PROTEIN"/>
    <property type="match status" value="1"/>
</dbReference>